<feature type="region of interest" description="Disordered" evidence="1">
    <location>
        <begin position="69"/>
        <end position="92"/>
    </location>
</feature>
<evidence type="ECO:0000313" key="3">
    <source>
        <dbReference type="EMBL" id="SFT63633.1"/>
    </source>
</evidence>
<proteinExistence type="predicted"/>
<evidence type="ECO:0000256" key="2">
    <source>
        <dbReference type="SAM" id="SignalP"/>
    </source>
</evidence>
<feature type="compositionally biased region" description="Basic and acidic residues" evidence="1">
    <location>
        <begin position="69"/>
        <end position="81"/>
    </location>
</feature>
<dbReference type="Pfam" id="PF11218">
    <property type="entry name" value="DUF3011"/>
    <property type="match status" value="1"/>
</dbReference>
<evidence type="ECO:0000313" key="4">
    <source>
        <dbReference type="Proteomes" id="UP000183371"/>
    </source>
</evidence>
<keyword evidence="2" id="KW-0732">Signal</keyword>
<organism evidence="3 4">
    <name type="scientific">Pseudovibrio denitrificans</name>
    <dbReference type="NCBI Taxonomy" id="258256"/>
    <lineage>
        <taxon>Bacteria</taxon>
        <taxon>Pseudomonadati</taxon>
        <taxon>Pseudomonadota</taxon>
        <taxon>Alphaproteobacteria</taxon>
        <taxon>Hyphomicrobiales</taxon>
        <taxon>Stappiaceae</taxon>
        <taxon>Pseudovibrio</taxon>
    </lineage>
</organism>
<sequence length="560" mass="60800">MWQLFTRKSAGTLALIAPFLVANANATTIPPINSLIPALIIESCLDKTDASLDSPEFIDCLTNTLTQQHDGENVHRSDPTHRPSTANHVANTPDRLDGTNVVVCASENAAYTKCRISNANRNYVQLLRQTSNALCKLNESWGVVPSHLWTDKGCAGIFYVGNKPYSRKSVNTVSATSSALKTPVKSASSGGVITPIPQLPEFTKDGWRKCALEFQVCELPYPTTVRFGRPGAFYEKTAEGDVHCRTDFFGDPDPAARKACYYKLKRDSSSPQAAPPTQVVTQDLPPLKNSEIAPEDDLVISVAEPLWNARRACSKLGSKIIATKNSLSELPPVYLGLGTFTNDQLNQKPVLVRTGDKLAGRGVYQSQGMYVPFNFSCALNSSGRTAQHFVFHEQNTDLITQDLLPNPDKFLNEKAPLNGFDGAYVWVSGLPTGDNNKVLVHGVPETDDTDFYARCIAGSGDIEIMFQSTVPALKPGDSILISLSTKRFKESYVGVGSALDPEAGISLPLLTLSNGSSLWNRMARDNELKVNLGGYATYNVSLKGSAKPVRDFIRACSSGK</sequence>
<dbReference type="EMBL" id="FPBD01000002">
    <property type="protein sequence ID" value="SFT63633.1"/>
    <property type="molecule type" value="Genomic_DNA"/>
</dbReference>
<accession>A0A1I6ZLL3</accession>
<dbReference type="Proteomes" id="UP000183371">
    <property type="component" value="Unassembled WGS sequence"/>
</dbReference>
<dbReference type="AlphaFoldDB" id="A0A1I6ZLL3"/>
<gene>
    <name evidence="3" type="ORF">SAMN05444141_102452</name>
</gene>
<name>A0A1I6ZLL3_9HYPH</name>
<dbReference type="InterPro" id="IPR021381">
    <property type="entry name" value="DUF3011"/>
</dbReference>
<feature type="chain" id="PRO_5010231593" evidence="2">
    <location>
        <begin position="25"/>
        <end position="560"/>
    </location>
</feature>
<keyword evidence="4" id="KW-1185">Reference proteome</keyword>
<feature type="signal peptide" evidence="2">
    <location>
        <begin position="1"/>
        <end position="24"/>
    </location>
</feature>
<protein>
    <submittedName>
        <fullName evidence="3">Uncharacterized protein</fullName>
    </submittedName>
</protein>
<evidence type="ECO:0000256" key="1">
    <source>
        <dbReference type="SAM" id="MobiDB-lite"/>
    </source>
</evidence>
<reference evidence="4" key="1">
    <citation type="submission" date="2016-10" db="EMBL/GenBank/DDBJ databases">
        <authorList>
            <person name="Varghese N."/>
            <person name="Submissions S."/>
        </authorList>
    </citation>
    <scope>NUCLEOTIDE SEQUENCE [LARGE SCALE GENOMIC DNA]</scope>
    <source>
        <strain evidence="4">DSM 17465</strain>
    </source>
</reference>